<feature type="transmembrane region" description="Helical" evidence="1">
    <location>
        <begin position="356"/>
        <end position="376"/>
    </location>
</feature>
<evidence type="ECO:0000313" key="3">
    <source>
        <dbReference type="Proteomes" id="UP000261111"/>
    </source>
</evidence>
<feature type="transmembrane region" description="Helical" evidence="1">
    <location>
        <begin position="195"/>
        <end position="215"/>
    </location>
</feature>
<feature type="transmembrane region" description="Helical" evidence="1">
    <location>
        <begin position="171"/>
        <end position="188"/>
    </location>
</feature>
<dbReference type="PANTHER" id="PTHR41771">
    <property type="entry name" value="MEMBRANE PROTEIN-RELATED"/>
    <property type="match status" value="1"/>
</dbReference>
<keyword evidence="1" id="KW-1133">Transmembrane helix</keyword>
<proteinExistence type="predicted"/>
<protein>
    <submittedName>
        <fullName evidence="2">YibE/F family protein</fullName>
    </submittedName>
</protein>
<accession>A0A3E2WH95</accession>
<evidence type="ECO:0000256" key="1">
    <source>
        <dbReference type="SAM" id="Phobius"/>
    </source>
</evidence>
<feature type="transmembrane region" description="Helical" evidence="1">
    <location>
        <begin position="49"/>
        <end position="67"/>
    </location>
</feature>
<dbReference type="PANTHER" id="PTHR41771:SF1">
    <property type="entry name" value="MEMBRANE PROTEIN"/>
    <property type="match status" value="1"/>
</dbReference>
<keyword evidence="1" id="KW-0472">Membrane</keyword>
<feature type="transmembrane region" description="Helical" evidence="1">
    <location>
        <begin position="246"/>
        <end position="273"/>
    </location>
</feature>
<organism evidence="2 3">
    <name type="scientific">Hungatella hathewayi</name>
    <dbReference type="NCBI Taxonomy" id="154046"/>
    <lineage>
        <taxon>Bacteria</taxon>
        <taxon>Bacillati</taxon>
        <taxon>Bacillota</taxon>
        <taxon>Clostridia</taxon>
        <taxon>Lachnospirales</taxon>
        <taxon>Lachnospiraceae</taxon>
        <taxon>Hungatella</taxon>
    </lineage>
</organism>
<feature type="transmembrane region" description="Helical" evidence="1">
    <location>
        <begin position="293"/>
        <end position="312"/>
    </location>
</feature>
<dbReference type="AlphaFoldDB" id="A0A3E2WH95"/>
<feature type="transmembrane region" description="Helical" evidence="1">
    <location>
        <begin position="396"/>
        <end position="416"/>
    </location>
</feature>
<evidence type="ECO:0000313" key="2">
    <source>
        <dbReference type="EMBL" id="RGC26138.1"/>
    </source>
</evidence>
<feature type="transmembrane region" description="Helical" evidence="1">
    <location>
        <begin position="221"/>
        <end position="239"/>
    </location>
</feature>
<keyword evidence="1" id="KW-0812">Transmembrane</keyword>
<reference evidence="2 3" key="1">
    <citation type="submission" date="2018-08" db="EMBL/GenBank/DDBJ databases">
        <title>A genome reference for cultivated species of the human gut microbiota.</title>
        <authorList>
            <person name="Zou Y."/>
            <person name="Xue W."/>
            <person name="Luo G."/>
        </authorList>
    </citation>
    <scope>NUCLEOTIDE SEQUENCE [LARGE SCALE GENOMIC DNA]</scope>
    <source>
        <strain evidence="2 3">AF19-21</strain>
    </source>
</reference>
<dbReference type="Pfam" id="PF07907">
    <property type="entry name" value="YibE_F"/>
    <property type="match status" value="1"/>
</dbReference>
<name>A0A3E2WH95_9FIRM</name>
<dbReference type="EMBL" id="QVIA01000029">
    <property type="protein sequence ID" value="RGC26138.1"/>
    <property type="molecule type" value="Genomic_DNA"/>
</dbReference>
<sequence length="420" mass="46200">MALTFLFYYRRIKFLADWERNGVMAKLKREADKKVLNKSEGSWIKRHRAECITILFILGFMISVLIWNRGIQDKYQHYNNTNITYEKGIVTEVKNDGLTVDETDSGRYLGLQYANIRILSGKYKGRIVETDNYLTASNNIYVEAGTRVIVSQDEPEDTEPYFVIYNYYRSPAVYGILLVFAFFMMLIGGRKGLRAILGLAFTLFVIVMWMIPVIYLGYSPVMASVAAVVITTTAALLLLNGASKKTLAAICGTALGVVLVGVIFALFAAVLHVSGYNTDETEFMVLISQNTHLQIAEVLFAGVLIASLGAVMDVGMSIASAIFEVQNANPQLSRRELFRSGVNIGKDMIGTMSNTLILAFTGSGLSTLLVLTGYGIKYHQLVSSDFLAIELGQGLSGTIAVILTVPVTSAAASVLYKRTK</sequence>
<dbReference type="Proteomes" id="UP000261111">
    <property type="component" value="Unassembled WGS sequence"/>
</dbReference>
<comment type="caution">
    <text evidence="2">The sequence shown here is derived from an EMBL/GenBank/DDBJ whole genome shotgun (WGS) entry which is preliminary data.</text>
</comment>
<gene>
    <name evidence="2" type="ORF">DWX41_19780</name>
</gene>
<dbReference type="InterPro" id="IPR012507">
    <property type="entry name" value="YibE_F"/>
</dbReference>